<keyword evidence="3" id="KW-1185">Reference proteome</keyword>
<dbReference type="InterPro" id="IPR029039">
    <property type="entry name" value="Flavoprotein-like_sf"/>
</dbReference>
<feature type="domain" description="Flavodoxin-like fold" evidence="1">
    <location>
        <begin position="3"/>
        <end position="119"/>
    </location>
</feature>
<feature type="non-terminal residue" evidence="2">
    <location>
        <position position="121"/>
    </location>
</feature>
<reference evidence="3" key="1">
    <citation type="submission" date="2016-10" db="EMBL/GenBank/DDBJ databases">
        <authorList>
            <person name="Varghese N."/>
            <person name="Submissions S."/>
        </authorList>
    </citation>
    <scope>NUCLEOTIDE SEQUENCE [LARGE SCALE GENOMIC DNA]</scope>
    <source>
        <strain evidence="3">ATCC 25963</strain>
    </source>
</reference>
<dbReference type="AlphaFoldDB" id="A0A1I2IZ95"/>
<dbReference type="PANTHER" id="PTHR43741:SF2">
    <property type="entry name" value="FMN-DEPENDENT NADH:QUINONE OXIDOREDUCTASE"/>
    <property type="match status" value="1"/>
</dbReference>
<proteinExistence type="predicted"/>
<organism evidence="2 3">
    <name type="scientific">Nannocystis exedens</name>
    <dbReference type="NCBI Taxonomy" id="54"/>
    <lineage>
        <taxon>Bacteria</taxon>
        <taxon>Pseudomonadati</taxon>
        <taxon>Myxococcota</taxon>
        <taxon>Polyangia</taxon>
        <taxon>Nannocystales</taxon>
        <taxon>Nannocystaceae</taxon>
        <taxon>Nannocystis</taxon>
    </lineage>
</organism>
<dbReference type="Gene3D" id="3.40.50.360">
    <property type="match status" value="1"/>
</dbReference>
<dbReference type="EMBL" id="FOMX01000098">
    <property type="protein sequence ID" value="SFF47050.1"/>
    <property type="molecule type" value="Genomic_DNA"/>
</dbReference>
<dbReference type="RefSeq" id="WP_177326095.1">
    <property type="nucleotide sequence ID" value="NZ_FOMX01000098.1"/>
</dbReference>
<dbReference type="PANTHER" id="PTHR43741">
    <property type="entry name" value="FMN-DEPENDENT NADH-AZOREDUCTASE 1"/>
    <property type="match status" value="1"/>
</dbReference>
<accession>A0A1I2IZ95</accession>
<name>A0A1I2IZ95_9BACT</name>
<evidence type="ECO:0000313" key="3">
    <source>
        <dbReference type="Proteomes" id="UP000199400"/>
    </source>
</evidence>
<dbReference type="Pfam" id="PF02525">
    <property type="entry name" value="Flavodoxin_2"/>
    <property type="match status" value="1"/>
</dbReference>
<dbReference type="InterPro" id="IPR003680">
    <property type="entry name" value="Flavodoxin_fold"/>
</dbReference>
<evidence type="ECO:0000313" key="2">
    <source>
        <dbReference type="EMBL" id="SFF47050.1"/>
    </source>
</evidence>
<gene>
    <name evidence="2" type="ORF">SAMN02745121_09072</name>
</gene>
<dbReference type="SUPFAM" id="SSF52218">
    <property type="entry name" value="Flavoproteins"/>
    <property type="match status" value="1"/>
</dbReference>
<evidence type="ECO:0000259" key="1">
    <source>
        <dbReference type="Pfam" id="PF02525"/>
    </source>
</evidence>
<dbReference type="Proteomes" id="UP000199400">
    <property type="component" value="Unassembled WGS sequence"/>
</dbReference>
<sequence length="121" mass="13380">MHKLLVVDASGRVTRSITRRLTRRFAEVWRAHEPGGTVVHRDVGLDPPPPVDEPWIAAAFADPAARSEEGRAALRPSEVLIDELDAADAIVIGAPMYNFGMPAQLKAYFDQVIRVGRTFDF</sequence>
<dbReference type="InterPro" id="IPR050104">
    <property type="entry name" value="FMN-dep_NADH:Q_OxRdtase_AzoR1"/>
</dbReference>
<protein>
    <submittedName>
        <fullName evidence="2">Flavodoxin-like fold</fullName>
    </submittedName>
</protein>